<name>A0A1G7WZV9_PSEOR</name>
<organism evidence="2 3">
    <name type="scientific">Pseudonocardia oroxyli</name>
    <dbReference type="NCBI Taxonomy" id="366584"/>
    <lineage>
        <taxon>Bacteria</taxon>
        <taxon>Bacillati</taxon>
        <taxon>Actinomycetota</taxon>
        <taxon>Actinomycetes</taxon>
        <taxon>Pseudonocardiales</taxon>
        <taxon>Pseudonocardiaceae</taxon>
        <taxon>Pseudonocardia</taxon>
    </lineage>
</organism>
<dbReference type="EMBL" id="FNBE01000015">
    <property type="protein sequence ID" value="SDG77472.1"/>
    <property type="molecule type" value="Genomic_DNA"/>
</dbReference>
<dbReference type="Proteomes" id="UP000198967">
    <property type="component" value="Unassembled WGS sequence"/>
</dbReference>
<dbReference type="OrthoDB" id="3577651at2"/>
<evidence type="ECO:0000313" key="3">
    <source>
        <dbReference type="Proteomes" id="UP000198967"/>
    </source>
</evidence>
<evidence type="ECO:0000256" key="1">
    <source>
        <dbReference type="SAM" id="MobiDB-lite"/>
    </source>
</evidence>
<accession>A0A1G7WZV9</accession>
<dbReference type="RefSeq" id="WP_093088026.1">
    <property type="nucleotide sequence ID" value="NZ_FNBE01000015.1"/>
</dbReference>
<dbReference type="AlphaFoldDB" id="A0A1G7WZV9"/>
<reference evidence="2 3" key="1">
    <citation type="submission" date="2016-10" db="EMBL/GenBank/DDBJ databases">
        <authorList>
            <person name="de Groot N.N."/>
        </authorList>
    </citation>
    <scope>NUCLEOTIDE SEQUENCE [LARGE SCALE GENOMIC DNA]</scope>
    <source>
        <strain evidence="2 3">CGMCC 4.3143</strain>
    </source>
</reference>
<sequence length="210" mass="22708">MSSGRSQEQAVMATARLVGPQSTDVQIIHPGTDDAAVSVRIGKVLLYIHEERTAEHFHKVWEQAQDAADMLPGSGDFRMVRALRGMPEPAIAANAIGLPACAVTAGKTKGDPPRPFLRVQLGRVAFEVRDQFAFNTCAHSFAYARKQAAKAFVEPGRQLIVHGAFEVAGDAFFPDSDVEQFHRPGGVRMPPPTQRIETNGASRVPGAPVR</sequence>
<keyword evidence="3" id="KW-1185">Reference proteome</keyword>
<gene>
    <name evidence="2" type="ORF">SAMN05216377_11539</name>
</gene>
<evidence type="ECO:0000313" key="2">
    <source>
        <dbReference type="EMBL" id="SDG77472.1"/>
    </source>
</evidence>
<dbReference type="STRING" id="366584.SAMN05216377_11539"/>
<proteinExistence type="predicted"/>
<protein>
    <submittedName>
        <fullName evidence="2">Uncharacterized protein</fullName>
    </submittedName>
</protein>
<feature type="region of interest" description="Disordered" evidence="1">
    <location>
        <begin position="184"/>
        <end position="210"/>
    </location>
</feature>